<dbReference type="EMBL" id="CP000527">
    <property type="protein sequence ID" value="ABM28700.1"/>
    <property type="molecule type" value="Genomic_DNA"/>
</dbReference>
<dbReference type="SUPFAM" id="SSF53850">
    <property type="entry name" value="Periplasmic binding protein-like II"/>
    <property type="match status" value="1"/>
</dbReference>
<organism evidence="2 3">
    <name type="scientific">Nitratidesulfovibrio vulgaris (strain DP4)</name>
    <name type="common">Desulfovibrio vulgaris</name>
    <dbReference type="NCBI Taxonomy" id="391774"/>
    <lineage>
        <taxon>Bacteria</taxon>
        <taxon>Pseudomonadati</taxon>
        <taxon>Thermodesulfobacteriota</taxon>
        <taxon>Desulfovibrionia</taxon>
        <taxon>Desulfovibrionales</taxon>
        <taxon>Desulfovibrionaceae</taxon>
        <taxon>Nitratidesulfovibrio</taxon>
    </lineage>
</organism>
<proteinExistence type="predicted"/>
<evidence type="ECO:0000313" key="3">
    <source>
        <dbReference type="Proteomes" id="UP000009173"/>
    </source>
</evidence>
<protein>
    <submittedName>
        <fullName evidence="2">Amino acid ABC transporter substrate-binding protein, PAAT family</fullName>
    </submittedName>
</protein>
<evidence type="ECO:0000259" key="1">
    <source>
        <dbReference type="Pfam" id="PF00497"/>
    </source>
</evidence>
<accession>A0A0H3A822</accession>
<dbReference type="Pfam" id="PF00497">
    <property type="entry name" value="SBP_bac_3"/>
    <property type="match status" value="1"/>
</dbReference>
<dbReference type="RefSeq" id="WP_011792415.1">
    <property type="nucleotide sequence ID" value="NC_008751.1"/>
</dbReference>
<dbReference type="PANTHER" id="PTHR38834:SF3">
    <property type="entry name" value="SOLUTE-BINDING PROTEIN FAMILY 3_N-TERMINAL DOMAIN-CONTAINING PROTEIN"/>
    <property type="match status" value="1"/>
</dbReference>
<dbReference type="HOGENOM" id="CLU_064076_1_1_7"/>
<feature type="domain" description="Solute-binding protein family 3/N-terminal" evidence="1">
    <location>
        <begin position="29"/>
        <end position="245"/>
    </location>
</feature>
<name>A0A0H3A822_NITV4</name>
<dbReference type="AlphaFoldDB" id="A0A0H3A822"/>
<sequence precursor="true">MRCGWLFGFLFLLSVLSYPRPAVAMTVLAEEYAPLSYSVDGQPRGFAVELFHELERRLALPPSDVTFMAWSRAYRLLLRGPRHAILFMGRTMEREDKVWFVGPIWVEDDYFYKKAGSPVAAATLDEARAVSRIGVVRDDFYQLRLQEMGFTNLDLGTSHEQGLRKLAQGRVDLVPMGELTAASQIANYPGLSMDSFERTDIHLLRSEMYIGFSRDMAWVEVERWQKALDHLRQDGTYDQILRKFVPQWRSR</sequence>
<gene>
    <name evidence="2" type="ordered locus">Dvul_1683</name>
</gene>
<evidence type="ECO:0000313" key="2">
    <source>
        <dbReference type="EMBL" id="ABM28700.1"/>
    </source>
</evidence>
<dbReference type="Gene3D" id="3.40.190.10">
    <property type="entry name" value="Periplasmic binding protein-like II"/>
    <property type="match status" value="2"/>
</dbReference>
<reference evidence="3" key="1">
    <citation type="journal article" date="2009" name="Environ. Microbiol.">
        <title>Contribution of mobile genetic elements to Desulfovibrio vulgaris genome plasticity.</title>
        <authorList>
            <person name="Walker C.B."/>
            <person name="Stolyar S."/>
            <person name="Chivian D."/>
            <person name="Pinel N."/>
            <person name="Gabster J.A."/>
            <person name="Dehal P.S."/>
            <person name="He Z."/>
            <person name="Yang Z.K."/>
            <person name="Yen H.C."/>
            <person name="Zhou J."/>
            <person name="Wall J.D."/>
            <person name="Hazen T.C."/>
            <person name="Arkin A.P."/>
            <person name="Stahl D.A."/>
        </authorList>
    </citation>
    <scope>NUCLEOTIDE SEQUENCE [LARGE SCALE GENOMIC DNA]</scope>
    <source>
        <strain evidence="3">DP4</strain>
    </source>
</reference>
<dbReference type="PANTHER" id="PTHR38834">
    <property type="entry name" value="PERIPLASMIC SUBSTRATE BINDING PROTEIN FAMILY 3"/>
    <property type="match status" value="1"/>
</dbReference>
<dbReference type="InterPro" id="IPR001638">
    <property type="entry name" value="Solute-binding_3/MltF_N"/>
</dbReference>
<dbReference type="Proteomes" id="UP000009173">
    <property type="component" value="Chromosome"/>
</dbReference>
<dbReference type="KEGG" id="dvl:Dvul_1683"/>